<dbReference type="RefSeq" id="WP_142506974.1">
    <property type="nucleotide sequence ID" value="NZ_SADV01000001.1"/>
</dbReference>
<dbReference type="OrthoDB" id="9807744at2"/>
<proteinExistence type="predicted"/>
<comment type="caution">
    <text evidence="1">The sequence shown here is derived from an EMBL/GenBank/DDBJ whole genome shotgun (WGS) entry which is preliminary data.</text>
</comment>
<dbReference type="AlphaFoldDB" id="A0A544V0C0"/>
<organism evidence="1 2">
    <name type="scientific">Lysinibacillus sphaericus</name>
    <name type="common">Bacillus sphaericus</name>
    <dbReference type="NCBI Taxonomy" id="1421"/>
    <lineage>
        <taxon>Bacteria</taxon>
        <taxon>Bacillati</taxon>
        <taxon>Bacillota</taxon>
        <taxon>Bacilli</taxon>
        <taxon>Bacillales</taxon>
        <taxon>Bacillaceae</taxon>
        <taxon>Lysinibacillus</taxon>
    </lineage>
</organism>
<reference evidence="1 2" key="1">
    <citation type="submission" date="2018-03" db="EMBL/GenBank/DDBJ databases">
        <title>Aerobic endospore-forming bacteria genome sequencing and assembly.</title>
        <authorList>
            <person name="Cavalcante D.A."/>
            <person name="Driks A."/>
            <person name="Putonti C."/>
            <person name="De-Souza M.T."/>
        </authorList>
    </citation>
    <scope>NUCLEOTIDE SEQUENCE [LARGE SCALE GENOMIC DNA]</scope>
    <source>
        <strain evidence="1 2">SDF0037</strain>
    </source>
</reference>
<dbReference type="Proteomes" id="UP000317944">
    <property type="component" value="Unassembled WGS sequence"/>
</dbReference>
<accession>A0A544V0C0</accession>
<sequence>MGYFAWILPEHLLIFEFGIQGIATYVEKTDKVFATRSHLDIYDFRANVTSQGMDDTGLAFLLLGSSKEIIKEFTIDEIRKNRKKRSSYYGNLR</sequence>
<evidence type="ECO:0000313" key="1">
    <source>
        <dbReference type="EMBL" id="TQR39552.1"/>
    </source>
</evidence>
<protein>
    <submittedName>
        <fullName evidence="1">Uncharacterized protein</fullName>
    </submittedName>
</protein>
<gene>
    <name evidence="1" type="ORF">C7Y47_00495</name>
</gene>
<dbReference type="EMBL" id="SADV01000001">
    <property type="protein sequence ID" value="TQR39552.1"/>
    <property type="molecule type" value="Genomic_DNA"/>
</dbReference>
<name>A0A544V0C0_LYSSH</name>
<evidence type="ECO:0000313" key="2">
    <source>
        <dbReference type="Proteomes" id="UP000317944"/>
    </source>
</evidence>